<protein>
    <submittedName>
        <fullName evidence="1 2">Uncharacterized protein</fullName>
    </submittedName>
</protein>
<evidence type="ECO:0000313" key="3">
    <source>
        <dbReference type="Proteomes" id="UP000001555"/>
    </source>
</evidence>
<dbReference type="PaxDb" id="6945-B7P0Y3"/>
<dbReference type="HOGENOM" id="CLU_2294692_0_0_1"/>
<organism>
    <name type="scientific">Ixodes scapularis</name>
    <name type="common">Black-legged tick</name>
    <name type="synonym">Deer tick</name>
    <dbReference type="NCBI Taxonomy" id="6945"/>
    <lineage>
        <taxon>Eukaryota</taxon>
        <taxon>Metazoa</taxon>
        <taxon>Ecdysozoa</taxon>
        <taxon>Arthropoda</taxon>
        <taxon>Chelicerata</taxon>
        <taxon>Arachnida</taxon>
        <taxon>Acari</taxon>
        <taxon>Parasitiformes</taxon>
        <taxon>Ixodida</taxon>
        <taxon>Ixodoidea</taxon>
        <taxon>Ixodidae</taxon>
        <taxon>Ixodinae</taxon>
        <taxon>Ixodes</taxon>
    </lineage>
</organism>
<dbReference type="VEuPathDB" id="VectorBase:ISCI015699"/>
<evidence type="ECO:0000313" key="2">
    <source>
        <dbReference type="EnsemblMetazoa" id="ISCW015699-PA"/>
    </source>
</evidence>
<proteinExistence type="predicted"/>
<sequence length="101" mass="11384">MYLAGFNHSIAQVSDIVGDLFETALIHITTLPCQQHISRGVQLAFQPPPYLTKNLKMTIHLPCRNTENCLKKALSAVQHCNSQAFVHILKDFTALHDYSKH</sequence>
<dbReference type="EMBL" id="DS613622">
    <property type="protein sequence ID" value="EEC00255.1"/>
    <property type="molecule type" value="Genomic_DNA"/>
</dbReference>
<dbReference type="InParanoid" id="B7P0Y3"/>
<dbReference type="EnsemblMetazoa" id="ISCW015699-RA">
    <property type="protein sequence ID" value="ISCW015699-PA"/>
    <property type="gene ID" value="ISCW015699"/>
</dbReference>
<dbReference type="AlphaFoldDB" id="B7P0Y3"/>
<reference evidence="1 3" key="1">
    <citation type="submission" date="2008-03" db="EMBL/GenBank/DDBJ databases">
        <title>Annotation of Ixodes scapularis.</title>
        <authorList>
            <consortium name="Ixodes scapularis Genome Project Consortium"/>
            <person name="Caler E."/>
            <person name="Hannick L.I."/>
            <person name="Bidwell S."/>
            <person name="Joardar V."/>
            <person name="Thiagarajan M."/>
            <person name="Amedeo P."/>
            <person name="Galinsky K.J."/>
            <person name="Schobel S."/>
            <person name="Inman J."/>
            <person name="Hostetler J."/>
            <person name="Miller J."/>
            <person name="Hammond M."/>
            <person name="Megy K."/>
            <person name="Lawson D."/>
            <person name="Kodira C."/>
            <person name="Sutton G."/>
            <person name="Meyer J."/>
            <person name="Hill C.A."/>
            <person name="Birren B."/>
            <person name="Nene V."/>
            <person name="Collins F."/>
            <person name="Alarcon-Chaidez F."/>
            <person name="Wikel S."/>
            <person name="Strausberg R."/>
        </authorList>
    </citation>
    <scope>NUCLEOTIDE SEQUENCE [LARGE SCALE GENOMIC DNA]</scope>
    <source>
        <strain evidence="3">Wikel</strain>
        <strain evidence="1">Wikel colony</strain>
    </source>
</reference>
<name>B7P0Y3_IXOSC</name>
<keyword evidence="3" id="KW-1185">Reference proteome</keyword>
<reference evidence="2" key="2">
    <citation type="submission" date="2020-05" db="UniProtKB">
        <authorList>
            <consortium name="EnsemblMetazoa"/>
        </authorList>
    </citation>
    <scope>IDENTIFICATION</scope>
    <source>
        <strain evidence="2">wikel</strain>
    </source>
</reference>
<dbReference type="VEuPathDB" id="VectorBase:ISCW015699"/>
<dbReference type="Proteomes" id="UP000001555">
    <property type="component" value="Unassembled WGS sequence"/>
</dbReference>
<dbReference type="EMBL" id="ABJB010927244">
    <property type="status" value="NOT_ANNOTATED_CDS"/>
    <property type="molecule type" value="Genomic_DNA"/>
</dbReference>
<gene>
    <name evidence="1" type="ORF">IscW_ISCW015699</name>
</gene>
<evidence type="ECO:0000313" key="1">
    <source>
        <dbReference type="EMBL" id="EEC00255.1"/>
    </source>
</evidence>
<accession>B7P0Y3</accession>